<keyword evidence="2 3" id="KW-0479">Metal-binding</keyword>
<dbReference type="InterPro" id="IPR007837">
    <property type="entry name" value="DinB"/>
</dbReference>
<dbReference type="InterPro" id="IPR034660">
    <property type="entry name" value="DinB/YfiT-like"/>
</dbReference>
<evidence type="ECO:0000313" key="5">
    <source>
        <dbReference type="EMBL" id="SFO29232.1"/>
    </source>
</evidence>
<feature type="binding site" evidence="3">
    <location>
        <position position="151"/>
    </location>
    <ligand>
        <name>a divalent metal cation</name>
        <dbReference type="ChEBI" id="CHEBI:60240"/>
    </ligand>
</feature>
<dbReference type="SUPFAM" id="SSF109854">
    <property type="entry name" value="DinB/YfiT-like putative metalloenzymes"/>
    <property type="match status" value="1"/>
</dbReference>
<dbReference type="Gene3D" id="1.20.120.450">
    <property type="entry name" value="dinb family like domain"/>
    <property type="match status" value="1"/>
</dbReference>
<proteinExistence type="inferred from homology"/>
<evidence type="ECO:0000256" key="2">
    <source>
        <dbReference type="ARBA" id="ARBA00022723"/>
    </source>
</evidence>
<dbReference type="Pfam" id="PF05163">
    <property type="entry name" value="DinB"/>
    <property type="match status" value="1"/>
</dbReference>
<dbReference type="EMBL" id="FOVW01000005">
    <property type="protein sequence ID" value="SFO29232.1"/>
    <property type="molecule type" value="Genomic_DNA"/>
</dbReference>
<evidence type="ECO:0000256" key="3">
    <source>
        <dbReference type="PIRSR" id="PIRSR607837-1"/>
    </source>
</evidence>
<feature type="signal peptide" evidence="4">
    <location>
        <begin position="1"/>
        <end position="26"/>
    </location>
</feature>
<dbReference type="AlphaFoldDB" id="A0A1I5FZP6"/>
<sequence length="176" mass="19085">MKKTISTLIFSLAAGMMMLASGYANAQTTMEEFVSKWNNSKQFTIDVLNKMPDSGMDYKTDPDAMSFKEQIHHIGSAIVGISKGFLGGGDFDFTIDVATASKAELADYVAKCYDYGTATAKALTPEKAGEQIEVFGNKVTRRQVLALIMDHSTHHRGAAIAYLRANGVEPPAFVGF</sequence>
<accession>A0A1I5FZP6</accession>
<dbReference type="RefSeq" id="WP_091653350.1">
    <property type="nucleotide sequence ID" value="NZ_FOVW01000005.1"/>
</dbReference>
<gene>
    <name evidence="5" type="ORF">SAMN04488519_105131</name>
</gene>
<keyword evidence="4" id="KW-0732">Signal</keyword>
<reference evidence="6" key="1">
    <citation type="submission" date="2016-10" db="EMBL/GenBank/DDBJ databases">
        <authorList>
            <person name="Varghese N."/>
            <person name="Submissions S."/>
        </authorList>
    </citation>
    <scope>NUCLEOTIDE SEQUENCE [LARGE SCALE GENOMIC DNA]</scope>
    <source>
        <strain evidence="6">DSM 15282</strain>
    </source>
</reference>
<organism evidence="5 6">
    <name type="scientific">Algoriphagus ornithinivorans</name>
    <dbReference type="NCBI Taxonomy" id="226506"/>
    <lineage>
        <taxon>Bacteria</taxon>
        <taxon>Pseudomonadati</taxon>
        <taxon>Bacteroidota</taxon>
        <taxon>Cytophagia</taxon>
        <taxon>Cytophagales</taxon>
        <taxon>Cyclobacteriaceae</taxon>
        <taxon>Algoriphagus</taxon>
    </lineage>
</organism>
<evidence type="ECO:0000256" key="1">
    <source>
        <dbReference type="ARBA" id="ARBA00008635"/>
    </source>
</evidence>
<keyword evidence="6" id="KW-1185">Reference proteome</keyword>
<feature type="binding site" evidence="3">
    <location>
        <position position="155"/>
    </location>
    <ligand>
        <name>a divalent metal cation</name>
        <dbReference type="ChEBI" id="CHEBI:60240"/>
    </ligand>
</feature>
<feature type="binding site" evidence="3">
    <location>
        <position position="73"/>
    </location>
    <ligand>
        <name>a divalent metal cation</name>
        <dbReference type="ChEBI" id="CHEBI:60240"/>
    </ligand>
</feature>
<dbReference type="STRING" id="226506.SAMN04488519_105131"/>
<evidence type="ECO:0000313" key="6">
    <source>
        <dbReference type="Proteomes" id="UP000199564"/>
    </source>
</evidence>
<feature type="chain" id="PRO_5011555865" evidence="4">
    <location>
        <begin position="27"/>
        <end position="176"/>
    </location>
</feature>
<dbReference type="Proteomes" id="UP000199564">
    <property type="component" value="Unassembled WGS sequence"/>
</dbReference>
<comment type="similarity">
    <text evidence="1">Belongs to the DinB family.</text>
</comment>
<evidence type="ECO:0000256" key="4">
    <source>
        <dbReference type="SAM" id="SignalP"/>
    </source>
</evidence>
<name>A0A1I5FZP6_9BACT</name>
<dbReference type="GO" id="GO:0046872">
    <property type="term" value="F:metal ion binding"/>
    <property type="evidence" value="ECO:0007669"/>
    <property type="project" value="UniProtKB-KW"/>
</dbReference>
<protein>
    <submittedName>
        <fullName evidence="5">Uncharacterized damage-inducible protein DinB (Forms a four-helix bundle)</fullName>
    </submittedName>
</protein>